<evidence type="ECO:0000313" key="3">
    <source>
        <dbReference type="Proteomes" id="UP000235388"/>
    </source>
</evidence>
<gene>
    <name evidence="2" type="ORF">PCANC_28725</name>
</gene>
<proteinExistence type="predicted"/>
<protein>
    <submittedName>
        <fullName evidence="2">Uncharacterized protein</fullName>
    </submittedName>
</protein>
<name>A0A2N5RZ43_9BASI</name>
<comment type="caution">
    <text evidence="2">The sequence shown here is derived from an EMBL/GenBank/DDBJ whole genome shotgun (WGS) entry which is preliminary data.</text>
</comment>
<evidence type="ECO:0000313" key="2">
    <source>
        <dbReference type="EMBL" id="PLW06266.1"/>
    </source>
</evidence>
<sequence length="67" mass="7423">MSRAYLNLKSTQALGALTMTFFKICPNSRRPLESHPQTGAPRPATKPEAMFPFKVTLPANPVEVHNN</sequence>
<keyword evidence="3" id="KW-1185">Reference proteome</keyword>
<organism evidence="2 3">
    <name type="scientific">Puccinia coronata f. sp. avenae</name>
    <dbReference type="NCBI Taxonomy" id="200324"/>
    <lineage>
        <taxon>Eukaryota</taxon>
        <taxon>Fungi</taxon>
        <taxon>Dikarya</taxon>
        <taxon>Basidiomycota</taxon>
        <taxon>Pucciniomycotina</taxon>
        <taxon>Pucciniomycetes</taxon>
        <taxon>Pucciniales</taxon>
        <taxon>Pucciniaceae</taxon>
        <taxon>Puccinia</taxon>
    </lineage>
</organism>
<dbReference type="Proteomes" id="UP000235388">
    <property type="component" value="Unassembled WGS sequence"/>
</dbReference>
<feature type="region of interest" description="Disordered" evidence="1">
    <location>
        <begin position="28"/>
        <end position="47"/>
    </location>
</feature>
<accession>A0A2N5RZ43</accession>
<evidence type="ECO:0000256" key="1">
    <source>
        <dbReference type="SAM" id="MobiDB-lite"/>
    </source>
</evidence>
<dbReference type="EMBL" id="PGCJ01001334">
    <property type="protein sequence ID" value="PLW06266.1"/>
    <property type="molecule type" value="Genomic_DNA"/>
</dbReference>
<reference evidence="2 3" key="1">
    <citation type="submission" date="2017-11" db="EMBL/GenBank/DDBJ databases">
        <title>De novo assembly and phasing of dikaryotic genomes from two isolates of Puccinia coronata f. sp. avenae, the causal agent of oat crown rust.</title>
        <authorList>
            <person name="Miller M.E."/>
            <person name="Zhang Y."/>
            <person name="Omidvar V."/>
            <person name="Sperschneider J."/>
            <person name="Schwessinger B."/>
            <person name="Raley C."/>
            <person name="Palmer J.M."/>
            <person name="Garnica D."/>
            <person name="Upadhyaya N."/>
            <person name="Rathjen J."/>
            <person name="Taylor J.M."/>
            <person name="Park R.F."/>
            <person name="Dodds P.N."/>
            <person name="Hirsch C.D."/>
            <person name="Kianian S.F."/>
            <person name="Figueroa M."/>
        </authorList>
    </citation>
    <scope>NUCLEOTIDE SEQUENCE [LARGE SCALE GENOMIC DNA]</scope>
    <source>
        <strain evidence="2">12NC29</strain>
    </source>
</reference>
<dbReference type="AlphaFoldDB" id="A0A2N5RZ43"/>
<feature type="non-terminal residue" evidence="2">
    <location>
        <position position="67"/>
    </location>
</feature>